<evidence type="ECO:0000256" key="1">
    <source>
        <dbReference type="SAM" id="Coils"/>
    </source>
</evidence>
<dbReference type="Proteomes" id="UP000271162">
    <property type="component" value="Unassembled WGS sequence"/>
</dbReference>
<dbReference type="PROSITE" id="PS50033">
    <property type="entry name" value="UBX"/>
    <property type="match status" value="1"/>
</dbReference>
<gene>
    <name evidence="4" type="ORF">NBR_LOCUS8918</name>
</gene>
<dbReference type="Gene3D" id="3.10.20.90">
    <property type="entry name" value="Phosphatidylinositol 3-kinase Catalytic Subunit, Chain A, domain 1"/>
    <property type="match status" value="1"/>
</dbReference>
<evidence type="ECO:0000313" key="5">
    <source>
        <dbReference type="Proteomes" id="UP000271162"/>
    </source>
</evidence>
<dbReference type="OMA" id="FEWTITI"/>
<dbReference type="PANTHER" id="PTHR23322:SF93">
    <property type="entry name" value="UBX DOMAIN-CONTAINING PROTEIN 8"/>
    <property type="match status" value="1"/>
</dbReference>
<dbReference type="Gene3D" id="3.40.30.10">
    <property type="entry name" value="Glutaredoxin"/>
    <property type="match status" value="1"/>
</dbReference>
<dbReference type="PANTHER" id="PTHR23322">
    <property type="entry name" value="FAS-ASSOCIATED PROTEIN"/>
    <property type="match status" value="1"/>
</dbReference>
<reference evidence="6" key="1">
    <citation type="submission" date="2017-02" db="UniProtKB">
        <authorList>
            <consortium name="WormBaseParasite"/>
        </authorList>
    </citation>
    <scope>IDENTIFICATION</scope>
</reference>
<dbReference type="SUPFAM" id="SSF54236">
    <property type="entry name" value="Ubiquitin-like"/>
    <property type="match status" value="1"/>
</dbReference>
<feature type="domain" description="UBX" evidence="3">
    <location>
        <begin position="326"/>
        <end position="425"/>
    </location>
</feature>
<dbReference type="EMBL" id="UYSL01020067">
    <property type="protein sequence ID" value="VDL72507.1"/>
    <property type="molecule type" value="Genomic_DNA"/>
</dbReference>
<proteinExistence type="predicted"/>
<reference evidence="4 5" key="2">
    <citation type="submission" date="2018-11" db="EMBL/GenBank/DDBJ databases">
        <authorList>
            <consortium name="Pathogen Informatics"/>
        </authorList>
    </citation>
    <scope>NUCLEOTIDE SEQUENCE [LARGE SCALE GENOMIC DNA]</scope>
</reference>
<keyword evidence="1" id="KW-0175">Coiled coil</keyword>
<dbReference type="InterPro" id="IPR029071">
    <property type="entry name" value="Ubiquitin-like_domsf"/>
</dbReference>
<evidence type="ECO:0000259" key="3">
    <source>
        <dbReference type="PROSITE" id="PS50033"/>
    </source>
</evidence>
<dbReference type="WBParaSite" id="NBR_0000891701-mRNA-1">
    <property type="protein sequence ID" value="NBR_0000891701-mRNA-1"/>
    <property type="gene ID" value="NBR_0000891701"/>
</dbReference>
<evidence type="ECO:0000313" key="6">
    <source>
        <dbReference type="WBParaSite" id="NBR_0000891701-mRNA-1"/>
    </source>
</evidence>
<feature type="coiled-coil region" evidence="1">
    <location>
        <begin position="272"/>
        <end position="309"/>
    </location>
</feature>
<name>A0A0N4Y088_NIPBR</name>
<protein>
    <submittedName>
        <fullName evidence="6">UBX domain-containing protein</fullName>
    </submittedName>
</protein>
<keyword evidence="5" id="KW-1185">Reference proteome</keyword>
<dbReference type="AlphaFoldDB" id="A0A0N4Y088"/>
<dbReference type="InterPro" id="IPR050730">
    <property type="entry name" value="UBX_domain-protein"/>
</dbReference>
<sequence>MYFQTDGVLDDEPDDRLWDDMGEPGPLAEREAEPVWDEREDLADMAVQDDAVSSSTSSHNSVSNTRPSRSNWLLAHPWGQFVVALITLPFNFVICTVYDVLKFFYELVIGERLPSVTNFREDVANFRRGVFESFGALEVEFFDGTFEEAFTAACDAEKAFAAYLFTPGSRYSEEMVQQVLTDVNFVETINNFNVVLWGVDPKTAQGRAGKRLMRVEMVADAQQVVPLLRQVVIEEMDRYEEDKFKSRMIYENRRLMKQQEREYRESEMRDRAMIAERRRQQEMKEAEEMKQQQEEKERQEKLAGRLQGLNEIREEINKKQLSGDYDGPDSIRVIVRYPSGDTTQHKFAPDENTMNLFEVIFSKPCCPNYFEALYGFPRAKLNFCPKKYHEIFNEHRVATGQETSEFVEPLSFKELGISSSLALFINDIDS</sequence>
<dbReference type="GO" id="GO:0043130">
    <property type="term" value="F:ubiquitin binding"/>
    <property type="evidence" value="ECO:0007669"/>
    <property type="project" value="TreeGrafter"/>
</dbReference>
<evidence type="ECO:0000256" key="2">
    <source>
        <dbReference type="SAM" id="MobiDB-lite"/>
    </source>
</evidence>
<accession>A0A0N4Y088</accession>
<dbReference type="STRING" id="27835.A0A0N4Y088"/>
<feature type="region of interest" description="Disordered" evidence="2">
    <location>
        <begin position="1"/>
        <end position="34"/>
    </location>
</feature>
<evidence type="ECO:0000313" key="4">
    <source>
        <dbReference type="EMBL" id="VDL72507.1"/>
    </source>
</evidence>
<dbReference type="InterPro" id="IPR001012">
    <property type="entry name" value="UBX_dom"/>
</dbReference>
<organism evidence="6">
    <name type="scientific">Nippostrongylus brasiliensis</name>
    <name type="common">Rat hookworm</name>
    <dbReference type="NCBI Taxonomy" id="27835"/>
    <lineage>
        <taxon>Eukaryota</taxon>
        <taxon>Metazoa</taxon>
        <taxon>Ecdysozoa</taxon>
        <taxon>Nematoda</taxon>
        <taxon>Chromadorea</taxon>
        <taxon>Rhabditida</taxon>
        <taxon>Rhabditina</taxon>
        <taxon>Rhabditomorpha</taxon>
        <taxon>Strongyloidea</taxon>
        <taxon>Heligmosomidae</taxon>
        <taxon>Nippostrongylus</taxon>
    </lineage>
</organism>